<dbReference type="Proteomes" id="UP000681290">
    <property type="component" value="Unassembled WGS sequence"/>
</dbReference>
<sequence>MNTMNLNMAIERISSINWSEVGKKNSNSHIQLVREYLRRASIFHNNYPGKCLYPFLMISNSITSPKTNIEEIQILYEVNNSYHRALVTSYLELNALIDEGNQVAIDNKDLFEPVIKLYERGGIFYRGEGGINVNGSSFPFTIWANLVEIEPVDITDATLDKMDESN</sequence>
<keyword evidence="2" id="KW-1185">Reference proteome</keyword>
<comment type="caution">
    <text evidence="1">The sequence shown here is derived from an EMBL/GenBank/DDBJ whole genome shotgun (WGS) entry which is preliminary data.</text>
</comment>
<reference evidence="1 2" key="1">
    <citation type="submission" date="2021-03" db="EMBL/GenBank/DDBJ databases">
        <title>Antimicrobial resistance genes in bacteria isolated from Japanese honey, and their potential for conferring macrolide and lincosamide resistance in the American foulbrood pathogen Paenibacillus larvae.</title>
        <authorList>
            <person name="Okamoto M."/>
            <person name="Kumagai M."/>
            <person name="Kanamori H."/>
            <person name="Takamatsu D."/>
        </authorList>
    </citation>
    <scope>NUCLEOTIDE SEQUENCE [LARGE SCALE GENOMIC DNA]</scope>
    <source>
        <strain evidence="1 2">J15TS10</strain>
    </source>
</reference>
<organism evidence="1 2">
    <name type="scientific">Paenibacillus woosongensis</name>
    <dbReference type="NCBI Taxonomy" id="307580"/>
    <lineage>
        <taxon>Bacteria</taxon>
        <taxon>Bacillati</taxon>
        <taxon>Bacillota</taxon>
        <taxon>Bacilli</taxon>
        <taxon>Bacillales</taxon>
        <taxon>Paenibacillaceae</taxon>
        <taxon>Paenibacillus</taxon>
    </lineage>
</organism>
<protein>
    <submittedName>
        <fullName evidence="1">Uncharacterized protein</fullName>
    </submittedName>
</protein>
<dbReference type="RefSeq" id="WP_244996603.1">
    <property type="nucleotide sequence ID" value="NZ_BOSM01000006.1"/>
</dbReference>
<evidence type="ECO:0000313" key="2">
    <source>
        <dbReference type="Proteomes" id="UP000681290"/>
    </source>
</evidence>
<dbReference type="EMBL" id="BOSM01000006">
    <property type="protein sequence ID" value="GIP59571.1"/>
    <property type="molecule type" value="Genomic_DNA"/>
</dbReference>
<gene>
    <name evidence="1" type="ORF">J15TS10_33850</name>
</gene>
<accession>A0ABQ4MUI4</accession>
<proteinExistence type="predicted"/>
<evidence type="ECO:0000313" key="1">
    <source>
        <dbReference type="EMBL" id="GIP59571.1"/>
    </source>
</evidence>
<name>A0ABQ4MUI4_9BACL</name>